<proteinExistence type="predicted"/>
<sequence length="98" mass="10544">MYLIHASLRALGGASTLPPDTRALVLGQVLPGERVEHVAVHADALPHPVIGLYLLSERLQDAEATARAVCLRALLNCPELSGWTLLRAQAPLLAPFFE</sequence>
<dbReference type="Proteomes" id="UP001278571">
    <property type="component" value="Unassembled WGS sequence"/>
</dbReference>
<protein>
    <recommendedName>
        <fullName evidence="3">YCII-related domain-containing protein</fullName>
    </recommendedName>
</protein>
<keyword evidence="2" id="KW-1185">Reference proteome</keyword>
<organism evidence="1 2">
    <name type="scientific">Streptomyces roseolus</name>
    <dbReference type="NCBI Taxonomy" id="67358"/>
    <lineage>
        <taxon>Bacteria</taxon>
        <taxon>Bacillati</taxon>
        <taxon>Actinomycetota</taxon>
        <taxon>Actinomycetes</taxon>
        <taxon>Kitasatosporales</taxon>
        <taxon>Streptomycetaceae</taxon>
        <taxon>Streptomyces</taxon>
    </lineage>
</organism>
<evidence type="ECO:0000313" key="2">
    <source>
        <dbReference type="Proteomes" id="UP001278571"/>
    </source>
</evidence>
<accession>A0ABU4KEK3</accession>
<dbReference type="EMBL" id="JAWJZF010000480">
    <property type="protein sequence ID" value="MDX2295984.1"/>
    <property type="molecule type" value="Genomic_DNA"/>
</dbReference>
<evidence type="ECO:0000313" key="1">
    <source>
        <dbReference type="EMBL" id="MDX2295984.1"/>
    </source>
</evidence>
<reference evidence="1 2" key="1">
    <citation type="submission" date="2023-10" db="EMBL/GenBank/DDBJ databases">
        <authorList>
            <person name="Wang X.X."/>
        </authorList>
    </citation>
    <scope>NUCLEOTIDE SEQUENCE [LARGE SCALE GENOMIC DNA]</scope>
    <source>
        <strain evidence="1 2">NBRC 12816</strain>
    </source>
</reference>
<name>A0ABU4KEK3_9ACTN</name>
<evidence type="ECO:0008006" key="3">
    <source>
        <dbReference type="Google" id="ProtNLM"/>
    </source>
</evidence>
<gene>
    <name evidence="1" type="ORF">R2363_27895</name>
</gene>
<comment type="caution">
    <text evidence="1">The sequence shown here is derived from an EMBL/GenBank/DDBJ whole genome shotgun (WGS) entry which is preliminary data.</text>
</comment>
<dbReference type="RefSeq" id="WP_319012166.1">
    <property type="nucleotide sequence ID" value="NZ_JAWJZF010000480.1"/>
</dbReference>